<gene>
    <name evidence="1" type="primary">Acey_s0883.g2848</name>
    <name evidence="1" type="ORF">Y032_0883g2848</name>
</gene>
<reference evidence="2" key="1">
    <citation type="journal article" date="2015" name="Nat. Genet.">
        <title>The genome and transcriptome of the zoonotic hookworm Ancylostoma ceylanicum identify infection-specific gene families.</title>
        <authorList>
            <person name="Schwarz E.M."/>
            <person name="Hu Y."/>
            <person name="Antoshechkin I."/>
            <person name="Miller M.M."/>
            <person name="Sternberg P.W."/>
            <person name="Aroian R.V."/>
        </authorList>
    </citation>
    <scope>NUCLEOTIDE SEQUENCE</scope>
    <source>
        <strain evidence="2">HY135</strain>
    </source>
</reference>
<organism evidence="1 2">
    <name type="scientific">Ancylostoma ceylanicum</name>
    <dbReference type="NCBI Taxonomy" id="53326"/>
    <lineage>
        <taxon>Eukaryota</taxon>
        <taxon>Metazoa</taxon>
        <taxon>Ecdysozoa</taxon>
        <taxon>Nematoda</taxon>
        <taxon>Chromadorea</taxon>
        <taxon>Rhabditida</taxon>
        <taxon>Rhabditina</taxon>
        <taxon>Rhabditomorpha</taxon>
        <taxon>Strongyloidea</taxon>
        <taxon>Ancylostomatidae</taxon>
        <taxon>Ancylostomatinae</taxon>
        <taxon>Ancylostoma</taxon>
    </lineage>
</organism>
<comment type="caution">
    <text evidence="1">The sequence shown here is derived from an EMBL/GenBank/DDBJ whole genome shotgun (WGS) entry which is preliminary data.</text>
</comment>
<protein>
    <submittedName>
        <fullName evidence="1">Uncharacterized protein</fullName>
    </submittedName>
</protein>
<evidence type="ECO:0000313" key="2">
    <source>
        <dbReference type="Proteomes" id="UP000024635"/>
    </source>
</evidence>
<sequence length="105" mass="12140">MNLEVPENRDFEGLDYYQLCNHDQPRDYPEICRNLKVGNFRGCCLQLPWNPSRLSILVVRSGFANLLSPRLQGKNSLESDFIGSFRIHGHTHHSQTLVVSKWGRD</sequence>
<dbReference type="Proteomes" id="UP000024635">
    <property type="component" value="Unassembled WGS sequence"/>
</dbReference>
<proteinExistence type="predicted"/>
<evidence type="ECO:0000313" key="1">
    <source>
        <dbReference type="EMBL" id="EYC36561.1"/>
    </source>
</evidence>
<dbReference type="EMBL" id="JARK01000483">
    <property type="protein sequence ID" value="EYC36561.1"/>
    <property type="molecule type" value="Genomic_DNA"/>
</dbReference>
<accession>A0A016WAF7</accession>
<keyword evidence="2" id="KW-1185">Reference proteome</keyword>
<dbReference type="AlphaFoldDB" id="A0A016WAF7"/>
<name>A0A016WAF7_9BILA</name>